<dbReference type="Proteomes" id="UP001370348">
    <property type="component" value="Chromosome"/>
</dbReference>
<feature type="chain" id="PRO_5046056676" description="Lipoprotein" evidence="2">
    <location>
        <begin position="23"/>
        <end position="96"/>
    </location>
</feature>
<keyword evidence="2" id="KW-0732">Signal</keyword>
<protein>
    <recommendedName>
        <fullName evidence="5">Lipoprotein</fullName>
    </recommendedName>
</protein>
<reference evidence="3 4" key="1">
    <citation type="submission" date="2021-12" db="EMBL/GenBank/DDBJ databases">
        <title>Discovery of the Pendulisporaceae a myxobacterial family with distinct sporulation behavior and unique specialized metabolism.</title>
        <authorList>
            <person name="Garcia R."/>
            <person name="Popoff A."/>
            <person name="Bader C.D."/>
            <person name="Loehr J."/>
            <person name="Walesch S."/>
            <person name="Walt C."/>
            <person name="Boldt J."/>
            <person name="Bunk B."/>
            <person name="Haeckl F.J.F.P.J."/>
            <person name="Gunesch A.P."/>
            <person name="Birkelbach J."/>
            <person name="Nuebel U."/>
            <person name="Pietschmann T."/>
            <person name="Bach T."/>
            <person name="Mueller R."/>
        </authorList>
    </citation>
    <scope>NUCLEOTIDE SEQUENCE [LARGE SCALE GENOMIC DNA]</scope>
    <source>
        <strain evidence="3 4">MSr11954</strain>
    </source>
</reference>
<evidence type="ECO:0000313" key="3">
    <source>
        <dbReference type="EMBL" id="WXB11335.1"/>
    </source>
</evidence>
<gene>
    <name evidence="3" type="ORF">LZC94_26120</name>
</gene>
<dbReference type="RefSeq" id="WP_394820952.1">
    <property type="nucleotide sequence ID" value="NZ_CP089984.1"/>
</dbReference>
<evidence type="ECO:0000256" key="2">
    <source>
        <dbReference type="SAM" id="SignalP"/>
    </source>
</evidence>
<name>A0ABZ2LLW1_9BACT</name>
<evidence type="ECO:0008006" key="5">
    <source>
        <dbReference type="Google" id="ProtNLM"/>
    </source>
</evidence>
<keyword evidence="4" id="KW-1185">Reference proteome</keyword>
<proteinExistence type="predicted"/>
<sequence length="96" mass="9742">MPRAWIGHLAFPLFAFVATSTAACGSPARMPKGPPPEYEEHDAGTPIFEGQAPASPASPAPPGAPSAKPGATESEPLLLPAPPSPATPRAPAPEKR</sequence>
<accession>A0ABZ2LLW1</accession>
<evidence type="ECO:0000256" key="1">
    <source>
        <dbReference type="SAM" id="MobiDB-lite"/>
    </source>
</evidence>
<organism evidence="3 4">
    <name type="scientific">Pendulispora albinea</name>
    <dbReference type="NCBI Taxonomy" id="2741071"/>
    <lineage>
        <taxon>Bacteria</taxon>
        <taxon>Pseudomonadati</taxon>
        <taxon>Myxococcota</taxon>
        <taxon>Myxococcia</taxon>
        <taxon>Myxococcales</taxon>
        <taxon>Sorangiineae</taxon>
        <taxon>Pendulisporaceae</taxon>
        <taxon>Pendulispora</taxon>
    </lineage>
</organism>
<feature type="compositionally biased region" description="Pro residues" evidence="1">
    <location>
        <begin position="79"/>
        <end position="96"/>
    </location>
</feature>
<evidence type="ECO:0000313" key="4">
    <source>
        <dbReference type="Proteomes" id="UP001370348"/>
    </source>
</evidence>
<dbReference type="PROSITE" id="PS51257">
    <property type="entry name" value="PROKAR_LIPOPROTEIN"/>
    <property type="match status" value="1"/>
</dbReference>
<dbReference type="EMBL" id="CP089984">
    <property type="protein sequence ID" value="WXB11335.1"/>
    <property type="molecule type" value="Genomic_DNA"/>
</dbReference>
<feature type="region of interest" description="Disordered" evidence="1">
    <location>
        <begin position="24"/>
        <end position="96"/>
    </location>
</feature>
<feature type="compositionally biased region" description="Low complexity" evidence="1">
    <location>
        <begin position="65"/>
        <end position="78"/>
    </location>
</feature>
<feature type="signal peptide" evidence="2">
    <location>
        <begin position="1"/>
        <end position="22"/>
    </location>
</feature>